<comment type="similarity">
    <text evidence="2">Belongs to the TM2 family.</text>
</comment>
<keyword evidence="11" id="KW-1185">Reference proteome</keyword>
<evidence type="ECO:0000256" key="3">
    <source>
        <dbReference type="ARBA" id="ARBA00022692"/>
    </source>
</evidence>
<keyword evidence="7" id="KW-0325">Glycoprotein</keyword>
<dbReference type="AlphaFoldDB" id="A0A1B0BNJ3"/>
<dbReference type="GO" id="GO:0016020">
    <property type="term" value="C:membrane"/>
    <property type="evidence" value="ECO:0007669"/>
    <property type="project" value="UniProtKB-SubCell"/>
</dbReference>
<dbReference type="InterPro" id="IPR007829">
    <property type="entry name" value="TM2"/>
</dbReference>
<protein>
    <recommendedName>
        <fullName evidence="12">TM2 domain-containing protein</fullName>
    </recommendedName>
</protein>
<evidence type="ECO:0000259" key="8">
    <source>
        <dbReference type="Pfam" id="PF04064"/>
    </source>
</evidence>
<evidence type="ECO:0000313" key="10">
    <source>
        <dbReference type="EnsemblMetazoa" id="GPPI035662-PA"/>
    </source>
</evidence>
<dbReference type="Proteomes" id="UP000092460">
    <property type="component" value="Unassembled WGS sequence"/>
</dbReference>
<comment type="subcellular location">
    <subcellularLocation>
        <location evidence="1">Membrane</location>
        <topology evidence="1">Multi-pass membrane protein</topology>
    </subcellularLocation>
</comment>
<reference evidence="11" key="1">
    <citation type="submission" date="2015-01" db="EMBL/GenBank/DDBJ databases">
        <authorList>
            <person name="Aksoy S."/>
            <person name="Warren W."/>
            <person name="Wilson R.K."/>
        </authorList>
    </citation>
    <scope>NUCLEOTIDE SEQUENCE [LARGE SCALE GENOMIC DNA]</scope>
    <source>
        <strain evidence="11">IAEA</strain>
    </source>
</reference>
<dbReference type="EnsemblMetazoa" id="GPPI035662-RA">
    <property type="protein sequence ID" value="GPPI035662-PA"/>
    <property type="gene ID" value="GPPI035662"/>
</dbReference>
<dbReference type="Pfam" id="PF04064">
    <property type="entry name" value="DUF384"/>
    <property type="match status" value="1"/>
</dbReference>
<feature type="domain" description="TM2" evidence="9">
    <location>
        <begin position="163"/>
        <end position="205"/>
    </location>
</feature>
<keyword evidence="5" id="KW-1133">Transmembrane helix</keyword>
<accession>A0A1B0BNJ3</accession>
<dbReference type="VEuPathDB" id="VectorBase:GPPI035662"/>
<dbReference type="STRING" id="67801.A0A1B0BNJ3"/>
<sequence length="317" mass="36412">MIEDIKYSVSRNGSLSPCLGKNAPAMSNGFKLQSAFQPSCTPIDLEHRYLVWNGVGIVTSHADGDNANFTLPSLEFGWFDDILYSDLNGEEAKEEVRKINEKGKKAIDSNPANRDKRQRRDNYRNDNRRLWCIAAEILNVRLPVKILLQMICHVNDRYHLDTFLLLSVFTGMFGLDRFYLGYYGIGLLKVRTLGGVFISQLVDIILIALQIVRPLDGSYYIVPYYGVVVEVGRSDKKLIVFLRVTEFTDEETELLPMELQYLPDTKTREEDPILCKMLLECLLQLCATRKSRQHLRSKGVYEILREYRKMGAARRNA</sequence>
<name>A0A1B0BNJ3_9MUSC</name>
<reference evidence="10" key="2">
    <citation type="submission" date="2020-05" db="UniProtKB">
        <authorList>
            <consortium name="EnsemblMetazoa"/>
        </authorList>
    </citation>
    <scope>IDENTIFICATION</scope>
    <source>
        <strain evidence="10">IAEA</strain>
    </source>
</reference>
<dbReference type="EMBL" id="JXJN01017422">
    <property type="status" value="NOT_ANNOTATED_CDS"/>
    <property type="molecule type" value="Genomic_DNA"/>
</dbReference>
<dbReference type="PANTHER" id="PTHR21016:SF1">
    <property type="entry name" value="TM2 DOMAIN-CONTAINING PROTEIN 1"/>
    <property type="match status" value="1"/>
</dbReference>
<keyword evidence="4" id="KW-0732">Signal</keyword>
<evidence type="ECO:0000259" key="9">
    <source>
        <dbReference type="Pfam" id="PF05154"/>
    </source>
</evidence>
<keyword evidence="3" id="KW-0812">Transmembrane</keyword>
<evidence type="ECO:0008006" key="12">
    <source>
        <dbReference type="Google" id="ProtNLM"/>
    </source>
</evidence>
<organism evidence="10 11">
    <name type="scientific">Glossina palpalis gambiensis</name>
    <dbReference type="NCBI Taxonomy" id="67801"/>
    <lineage>
        <taxon>Eukaryota</taxon>
        <taxon>Metazoa</taxon>
        <taxon>Ecdysozoa</taxon>
        <taxon>Arthropoda</taxon>
        <taxon>Hexapoda</taxon>
        <taxon>Insecta</taxon>
        <taxon>Pterygota</taxon>
        <taxon>Neoptera</taxon>
        <taxon>Endopterygota</taxon>
        <taxon>Diptera</taxon>
        <taxon>Brachycera</taxon>
        <taxon>Muscomorpha</taxon>
        <taxon>Hippoboscoidea</taxon>
        <taxon>Glossinidae</taxon>
        <taxon>Glossina</taxon>
    </lineage>
</organism>
<proteinExistence type="inferred from homology"/>
<evidence type="ECO:0000256" key="4">
    <source>
        <dbReference type="ARBA" id="ARBA00022729"/>
    </source>
</evidence>
<dbReference type="PANTHER" id="PTHR21016">
    <property type="entry name" value="BETA-AMYLOID BINDING PROTEIN-RELATED"/>
    <property type="match status" value="1"/>
</dbReference>
<dbReference type="EMBL" id="JXJN01017421">
    <property type="status" value="NOT_ANNOTATED_CDS"/>
    <property type="molecule type" value="Genomic_DNA"/>
</dbReference>
<dbReference type="EMBL" id="JXJN01017423">
    <property type="status" value="NOT_ANNOTATED_CDS"/>
    <property type="molecule type" value="Genomic_DNA"/>
</dbReference>
<evidence type="ECO:0000256" key="7">
    <source>
        <dbReference type="ARBA" id="ARBA00023180"/>
    </source>
</evidence>
<evidence type="ECO:0000256" key="5">
    <source>
        <dbReference type="ARBA" id="ARBA00022989"/>
    </source>
</evidence>
<evidence type="ECO:0000313" key="11">
    <source>
        <dbReference type="Proteomes" id="UP000092460"/>
    </source>
</evidence>
<dbReference type="InterPro" id="IPR050932">
    <property type="entry name" value="TM2D1-3-like"/>
</dbReference>
<evidence type="ECO:0000256" key="2">
    <source>
        <dbReference type="ARBA" id="ARBA00008284"/>
    </source>
</evidence>
<keyword evidence="6" id="KW-0472">Membrane</keyword>
<evidence type="ECO:0000256" key="6">
    <source>
        <dbReference type="ARBA" id="ARBA00023136"/>
    </source>
</evidence>
<dbReference type="InterPro" id="IPR007206">
    <property type="entry name" value="Protein_HGH1_C"/>
</dbReference>
<evidence type="ECO:0000256" key="1">
    <source>
        <dbReference type="ARBA" id="ARBA00004141"/>
    </source>
</evidence>
<feature type="domain" description="Protein HGH1 C-terminal" evidence="8">
    <location>
        <begin position="281"/>
        <end position="308"/>
    </location>
</feature>
<dbReference type="Pfam" id="PF05154">
    <property type="entry name" value="TM2"/>
    <property type="match status" value="1"/>
</dbReference>